<dbReference type="RefSeq" id="WP_153760730.1">
    <property type="nucleotide sequence ID" value="NZ_CP045851.1"/>
</dbReference>
<dbReference type="InterPro" id="IPR006015">
    <property type="entry name" value="Universal_stress_UspA"/>
</dbReference>
<accession>A0A5Q2RQA8</accession>
<dbReference type="Gene3D" id="3.40.50.620">
    <property type="entry name" value="HUPs"/>
    <property type="match status" value="1"/>
</dbReference>
<dbReference type="PANTHER" id="PTHR31964:SF113">
    <property type="entry name" value="USPA DOMAIN-CONTAINING PROTEIN"/>
    <property type="match status" value="1"/>
</dbReference>
<dbReference type="PANTHER" id="PTHR31964">
    <property type="entry name" value="ADENINE NUCLEOTIDE ALPHA HYDROLASES-LIKE SUPERFAMILY PROTEIN"/>
    <property type="match status" value="1"/>
</dbReference>
<protein>
    <submittedName>
        <fullName evidence="3">Universal stress protein</fullName>
    </submittedName>
</protein>
<dbReference type="Pfam" id="PF00582">
    <property type="entry name" value="Usp"/>
    <property type="match status" value="1"/>
</dbReference>
<dbReference type="KEGG" id="atq:GH723_16825"/>
<evidence type="ECO:0000259" key="2">
    <source>
        <dbReference type="Pfam" id="PF00582"/>
    </source>
</evidence>
<evidence type="ECO:0000313" key="4">
    <source>
        <dbReference type="Proteomes" id="UP000334019"/>
    </source>
</evidence>
<dbReference type="AlphaFoldDB" id="A0A5Q2RQA8"/>
<dbReference type="CDD" id="cd23659">
    <property type="entry name" value="USP_At3g01520-like"/>
    <property type="match status" value="1"/>
</dbReference>
<keyword evidence="4" id="KW-1185">Reference proteome</keyword>
<comment type="similarity">
    <text evidence="1">Belongs to the universal stress protein A family.</text>
</comment>
<evidence type="ECO:0000313" key="3">
    <source>
        <dbReference type="EMBL" id="QGG96626.1"/>
    </source>
</evidence>
<dbReference type="InterPro" id="IPR014729">
    <property type="entry name" value="Rossmann-like_a/b/a_fold"/>
</dbReference>
<organism evidence="3 4">
    <name type="scientific">Actinomarinicola tropica</name>
    <dbReference type="NCBI Taxonomy" id="2789776"/>
    <lineage>
        <taxon>Bacteria</taxon>
        <taxon>Bacillati</taxon>
        <taxon>Actinomycetota</taxon>
        <taxon>Acidimicrobiia</taxon>
        <taxon>Acidimicrobiales</taxon>
        <taxon>Iamiaceae</taxon>
        <taxon>Actinomarinicola</taxon>
    </lineage>
</organism>
<dbReference type="SUPFAM" id="SSF52402">
    <property type="entry name" value="Adenine nucleotide alpha hydrolases-like"/>
    <property type="match status" value="1"/>
</dbReference>
<sequence length="163" mass="17151">MDLILIADDHSEASRRAVQWAAEHLPLEDRRVVLLNVAVPPSAPLASGGLVAPDVMVVSPVDDPEATDEIRDEALKALAETRDAVGLPAHTELKVVWGDPATEIVIAGNELDADLVVIGSRGRGFFGRMLLGSVSGHVVHHAHRAVVVVPPHESDAGDPADAP</sequence>
<proteinExistence type="inferred from homology"/>
<dbReference type="EMBL" id="CP045851">
    <property type="protein sequence ID" value="QGG96626.1"/>
    <property type="molecule type" value="Genomic_DNA"/>
</dbReference>
<name>A0A5Q2RQA8_9ACTN</name>
<reference evidence="3 4" key="1">
    <citation type="submission" date="2019-11" db="EMBL/GenBank/DDBJ databases">
        <authorList>
            <person name="He Y."/>
        </authorList>
    </citation>
    <scope>NUCLEOTIDE SEQUENCE [LARGE SCALE GENOMIC DNA]</scope>
    <source>
        <strain evidence="3 4">SCSIO 58843</strain>
    </source>
</reference>
<dbReference type="Proteomes" id="UP000334019">
    <property type="component" value="Chromosome"/>
</dbReference>
<evidence type="ECO:0000256" key="1">
    <source>
        <dbReference type="ARBA" id="ARBA00008791"/>
    </source>
</evidence>
<feature type="domain" description="UspA" evidence="2">
    <location>
        <begin position="4"/>
        <end position="150"/>
    </location>
</feature>
<dbReference type="PRINTS" id="PR01438">
    <property type="entry name" value="UNVRSLSTRESS"/>
</dbReference>
<gene>
    <name evidence="3" type="ORF">GH723_16825</name>
</gene>
<dbReference type="InterPro" id="IPR006016">
    <property type="entry name" value="UspA"/>
</dbReference>